<proteinExistence type="predicted"/>
<sequence>MVSIPTAVDPRPPLPQDGLVLTLALPYGRLPAPGDHPDRERLRQRHDAWFRERTAGLGPEQERRLFGQCEGVSLMCRVLPGADAERLLGICLAASVLFLLDDATDGDSDEASQADRYLAVLAGAPADGGSAHLRLLGQTLARVRQGVPDRLWARFVAGFSEVIATAAVKSAAPVRDYPGYLAVRRADAAFDLVGVAIEHGLALDLDLGAGPEQESAAALLDACFEHTILVNDLLSYRKEYAADEPMNAISVLRRTRGLELQQAVDLLCERLAAAEDAFFSEAARLLAAAQGRPGGDPAGLRAYLDAWSLMLSGNLAWSLACPRYHGTGGGWDWAQGAPERMALYPDRTEFAGRS</sequence>
<dbReference type="Pfam" id="PF19086">
    <property type="entry name" value="Terpene_syn_C_2"/>
    <property type="match status" value="1"/>
</dbReference>
<dbReference type="SUPFAM" id="SSF48576">
    <property type="entry name" value="Terpenoid synthases"/>
    <property type="match status" value="1"/>
</dbReference>
<dbReference type="Proteomes" id="UP001592582">
    <property type="component" value="Unassembled WGS sequence"/>
</dbReference>
<reference evidence="1 2" key="1">
    <citation type="submission" date="2024-09" db="EMBL/GenBank/DDBJ databases">
        <authorList>
            <person name="Lee S.D."/>
        </authorList>
    </citation>
    <scope>NUCLEOTIDE SEQUENCE [LARGE SCALE GENOMIC DNA]</scope>
    <source>
        <strain evidence="1 2">N1-1</strain>
    </source>
</reference>
<dbReference type="Gene3D" id="1.10.600.10">
    <property type="entry name" value="Farnesyl Diphosphate Synthase"/>
    <property type="match status" value="1"/>
</dbReference>
<accession>A0ABV6VC95</accession>
<gene>
    <name evidence="1" type="ORF">ACEZDG_18870</name>
</gene>
<keyword evidence="2" id="KW-1185">Reference proteome</keyword>
<evidence type="ECO:0000313" key="2">
    <source>
        <dbReference type="Proteomes" id="UP001592582"/>
    </source>
</evidence>
<dbReference type="SFLD" id="SFLDG01020">
    <property type="entry name" value="Terpene_Cyclase_Like_2"/>
    <property type="match status" value="1"/>
</dbReference>
<dbReference type="InterPro" id="IPR034686">
    <property type="entry name" value="Terpene_cyclase-like_2"/>
</dbReference>
<dbReference type="PANTHER" id="PTHR35201:SF4">
    <property type="entry name" value="BETA-PINACENE SYNTHASE-RELATED"/>
    <property type="match status" value="1"/>
</dbReference>
<dbReference type="EMBL" id="JBHEZX010000007">
    <property type="protein sequence ID" value="MFC1411331.1"/>
    <property type="molecule type" value="Genomic_DNA"/>
</dbReference>
<comment type="caution">
    <text evidence="1">The sequence shown here is derived from an EMBL/GenBank/DDBJ whole genome shotgun (WGS) entry which is preliminary data.</text>
</comment>
<organism evidence="1 2">
    <name type="scientific">Streptacidiphilus alkalitolerans</name>
    <dbReference type="NCBI Taxonomy" id="3342712"/>
    <lineage>
        <taxon>Bacteria</taxon>
        <taxon>Bacillati</taxon>
        <taxon>Actinomycetota</taxon>
        <taxon>Actinomycetes</taxon>
        <taxon>Kitasatosporales</taxon>
        <taxon>Streptomycetaceae</taxon>
        <taxon>Streptacidiphilus</taxon>
    </lineage>
</organism>
<protein>
    <submittedName>
        <fullName evidence="1">Uncharacterized protein</fullName>
    </submittedName>
</protein>
<dbReference type="SFLD" id="SFLDS00005">
    <property type="entry name" value="Isoprenoid_Synthase_Type_I"/>
    <property type="match status" value="1"/>
</dbReference>
<dbReference type="InterPro" id="IPR008949">
    <property type="entry name" value="Isoprenoid_synthase_dom_sf"/>
</dbReference>
<evidence type="ECO:0000313" key="1">
    <source>
        <dbReference type="EMBL" id="MFC1411331.1"/>
    </source>
</evidence>
<name>A0ABV6VC95_9ACTN</name>
<dbReference type="PANTHER" id="PTHR35201">
    <property type="entry name" value="TERPENE SYNTHASE"/>
    <property type="match status" value="1"/>
</dbReference>